<gene>
    <name evidence="3" type="ORF">BJY16_007551</name>
</gene>
<dbReference type="Proteomes" id="UP000546162">
    <property type="component" value="Unassembled WGS sequence"/>
</dbReference>
<evidence type="ECO:0000256" key="1">
    <source>
        <dbReference type="SAM" id="Phobius"/>
    </source>
</evidence>
<dbReference type="InterPro" id="IPR000160">
    <property type="entry name" value="GGDEF_dom"/>
</dbReference>
<dbReference type="InterPro" id="IPR050469">
    <property type="entry name" value="Diguanylate_Cyclase"/>
</dbReference>
<feature type="transmembrane region" description="Helical" evidence="1">
    <location>
        <begin position="159"/>
        <end position="177"/>
    </location>
</feature>
<dbReference type="FunFam" id="3.30.70.270:FF:000001">
    <property type="entry name" value="Diguanylate cyclase domain protein"/>
    <property type="match status" value="1"/>
</dbReference>
<feature type="transmembrane region" description="Helical" evidence="1">
    <location>
        <begin position="7"/>
        <end position="25"/>
    </location>
</feature>
<sequence>MLKRPPAWVGFLIGGMLFVALYLWLPDNVYGVLAWDGVAVAGAVAIVVGIRRNRPEGAAAWWLLMAGQLANVVGDITYFFAPDGDQFFHPYDVPYLLGYVLQVAGVLILLRRRGAGRDWSTLVDSMIITSAFALLSWVFLMKPVAEEASLGLGGQLMAISYPALDLLLVAMVAWLLTADGSRNVAFFLVAANMVVFLVGDYFWAFASQTSYDPGTLGGRLIDCTYLTGYIAFGAGALHPGMVEIGRPAGPQRVRPMTLHRLVLLTAATLIAPALLAWQAYSGAGRVLDAYAIVAGSVVMFLLVIARMTMLVRQVQAQAAVLADHADLLREAARLDPLTNLPNRRAWNAALPSALQHAARHRAPLTLAVLDLDHFKVFNDTYGHQTGDRLLTEASAAWLASLRPADVLARYGGEEFVALLPGTTAAEALVLLDRLRPLTPMGCTFSAGVATWDGVESGDDLLGRADQALYRAKDAGRDRVVSDDVRAAA</sequence>
<dbReference type="Pfam" id="PF00990">
    <property type="entry name" value="GGDEF"/>
    <property type="match status" value="1"/>
</dbReference>
<dbReference type="InterPro" id="IPR043128">
    <property type="entry name" value="Rev_trsase/Diguanyl_cyclase"/>
</dbReference>
<dbReference type="PROSITE" id="PS50887">
    <property type="entry name" value="GGDEF"/>
    <property type="match status" value="1"/>
</dbReference>
<dbReference type="GO" id="GO:0005886">
    <property type="term" value="C:plasma membrane"/>
    <property type="evidence" value="ECO:0007669"/>
    <property type="project" value="TreeGrafter"/>
</dbReference>
<keyword evidence="1" id="KW-0812">Transmembrane</keyword>
<feature type="transmembrane region" description="Helical" evidence="1">
    <location>
        <begin position="216"/>
        <end position="237"/>
    </location>
</feature>
<dbReference type="NCBIfam" id="TIGR00254">
    <property type="entry name" value="GGDEF"/>
    <property type="match status" value="1"/>
</dbReference>
<name>A0A7W7MBJ4_9ACTN</name>
<dbReference type="SUPFAM" id="SSF55073">
    <property type="entry name" value="Nucleotide cyclase"/>
    <property type="match status" value="1"/>
</dbReference>
<feature type="domain" description="GGDEF" evidence="2">
    <location>
        <begin position="362"/>
        <end position="484"/>
    </location>
</feature>
<feature type="transmembrane region" description="Helical" evidence="1">
    <location>
        <begin position="31"/>
        <end position="50"/>
    </location>
</feature>
<evidence type="ECO:0000259" key="2">
    <source>
        <dbReference type="PROSITE" id="PS50887"/>
    </source>
</evidence>
<feature type="transmembrane region" description="Helical" evidence="1">
    <location>
        <begin position="93"/>
        <end position="110"/>
    </location>
</feature>
<organism evidence="3 4">
    <name type="scientific">Actinoplanes octamycinicus</name>
    <dbReference type="NCBI Taxonomy" id="135948"/>
    <lineage>
        <taxon>Bacteria</taxon>
        <taxon>Bacillati</taxon>
        <taxon>Actinomycetota</taxon>
        <taxon>Actinomycetes</taxon>
        <taxon>Micromonosporales</taxon>
        <taxon>Micromonosporaceae</taxon>
        <taxon>Actinoplanes</taxon>
    </lineage>
</organism>
<feature type="transmembrane region" description="Helical" evidence="1">
    <location>
        <begin position="286"/>
        <end position="305"/>
    </location>
</feature>
<reference evidence="3 4" key="1">
    <citation type="submission" date="2020-08" db="EMBL/GenBank/DDBJ databases">
        <title>Sequencing the genomes of 1000 actinobacteria strains.</title>
        <authorList>
            <person name="Klenk H.-P."/>
        </authorList>
    </citation>
    <scope>NUCLEOTIDE SEQUENCE [LARGE SCALE GENOMIC DNA]</scope>
    <source>
        <strain evidence="3 4">DSM 45809</strain>
    </source>
</reference>
<keyword evidence="1" id="KW-0472">Membrane</keyword>
<dbReference type="EMBL" id="JACHNB010000001">
    <property type="protein sequence ID" value="MBB4744092.1"/>
    <property type="molecule type" value="Genomic_DNA"/>
</dbReference>
<accession>A0A7W7MBJ4</accession>
<keyword evidence="1" id="KW-1133">Transmembrane helix</keyword>
<protein>
    <submittedName>
        <fullName evidence="3">Diguanylate cyclase (GGDEF)-like protein</fullName>
    </submittedName>
</protein>
<dbReference type="RefSeq" id="WP_185044304.1">
    <property type="nucleotide sequence ID" value="NZ_BAABFG010000005.1"/>
</dbReference>
<dbReference type="InterPro" id="IPR029787">
    <property type="entry name" value="Nucleotide_cyclase"/>
</dbReference>
<feature type="transmembrane region" description="Helical" evidence="1">
    <location>
        <begin position="122"/>
        <end position="139"/>
    </location>
</feature>
<feature type="transmembrane region" description="Helical" evidence="1">
    <location>
        <begin position="258"/>
        <end position="280"/>
    </location>
</feature>
<dbReference type="SMART" id="SM00267">
    <property type="entry name" value="GGDEF"/>
    <property type="match status" value="1"/>
</dbReference>
<dbReference type="GO" id="GO:1902201">
    <property type="term" value="P:negative regulation of bacterial-type flagellum-dependent cell motility"/>
    <property type="evidence" value="ECO:0007669"/>
    <property type="project" value="TreeGrafter"/>
</dbReference>
<feature type="transmembrane region" description="Helical" evidence="1">
    <location>
        <begin position="62"/>
        <end position="81"/>
    </location>
</feature>
<dbReference type="AlphaFoldDB" id="A0A7W7MBJ4"/>
<feature type="transmembrane region" description="Helical" evidence="1">
    <location>
        <begin position="184"/>
        <end position="204"/>
    </location>
</feature>
<evidence type="ECO:0000313" key="4">
    <source>
        <dbReference type="Proteomes" id="UP000546162"/>
    </source>
</evidence>
<dbReference type="PANTHER" id="PTHR45138">
    <property type="entry name" value="REGULATORY COMPONENTS OF SENSORY TRANSDUCTION SYSTEM"/>
    <property type="match status" value="1"/>
</dbReference>
<dbReference type="CDD" id="cd01949">
    <property type="entry name" value="GGDEF"/>
    <property type="match status" value="1"/>
</dbReference>
<dbReference type="Gene3D" id="3.30.70.270">
    <property type="match status" value="1"/>
</dbReference>
<evidence type="ECO:0000313" key="3">
    <source>
        <dbReference type="EMBL" id="MBB4744092.1"/>
    </source>
</evidence>
<comment type="caution">
    <text evidence="3">The sequence shown here is derived from an EMBL/GenBank/DDBJ whole genome shotgun (WGS) entry which is preliminary data.</text>
</comment>
<dbReference type="GO" id="GO:0043709">
    <property type="term" value="P:cell adhesion involved in single-species biofilm formation"/>
    <property type="evidence" value="ECO:0007669"/>
    <property type="project" value="TreeGrafter"/>
</dbReference>
<dbReference type="GO" id="GO:0052621">
    <property type="term" value="F:diguanylate cyclase activity"/>
    <property type="evidence" value="ECO:0007669"/>
    <property type="project" value="TreeGrafter"/>
</dbReference>
<keyword evidence="4" id="KW-1185">Reference proteome</keyword>
<dbReference type="PANTHER" id="PTHR45138:SF24">
    <property type="entry name" value="DIGUANYLATE CYCLASE DGCC-RELATED"/>
    <property type="match status" value="1"/>
</dbReference>
<proteinExistence type="predicted"/>